<organism evidence="2 3">
    <name type="scientific">Dysgonomonas macrotermitis</name>
    <dbReference type="NCBI Taxonomy" id="1346286"/>
    <lineage>
        <taxon>Bacteria</taxon>
        <taxon>Pseudomonadati</taxon>
        <taxon>Bacteroidota</taxon>
        <taxon>Bacteroidia</taxon>
        <taxon>Bacteroidales</taxon>
        <taxon>Dysgonomonadaceae</taxon>
        <taxon>Dysgonomonas</taxon>
    </lineage>
</organism>
<dbReference type="OrthoDB" id="1032668at2"/>
<name>A0A1M5ARD1_9BACT</name>
<keyword evidence="3" id="KW-1185">Reference proteome</keyword>
<dbReference type="STRING" id="1346286.SAMN05444362_105136"/>
<feature type="chain" id="PRO_5009908817" description="DUF1735 domain-containing protein" evidence="1">
    <location>
        <begin position="18"/>
        <end position="297"/>
    </location>
</feature>
<reference evidence="3" key="1">
    <citation type="submission" date="2016-11" db="EMBL/GenBank/DDBJ databases">
        <authorList>
            <person name="Varghese N."/>
            <person name="Submissions S."/>
        </authorList>
    </citation>
    <scope>NUCLEOTIDE SEQUENCE [LARGE SCALE GENOMIC DNA]</scope>
    <source>
        <strain evidence="3">DSM 27370</strain>
    </source>
</reference>
<evidence type="ECO:0000256" key="1">
    <source>
        <dbReference type="SAM" id="SignalP"/>
    </source>
</evidence>
<evidence type="ECO:0008006" key="4">
    <source>
        <dbReference type="Google" id="ProtNLM"/>
    </source>
</evidence>
<dbReference type="AlphaFoldDB" id="A0A1M5ARD1"/>
<accession>A0A1M5ARD1</accession>
<protein>
    <recommendedName>
        <fullName evidence="4">DUF1735 domain-containing protein</fullName>
    </recommendedName>
</protein>
<dbReference type="EMBL" id="FQUC01000005">
    <property type="protein sequence ID" value="SHF32799.1"/>
    <property type="molecule type" value="Genomic_DNA"/>
</dbReference>
<dbReference type="PROSITE" id="PS51257">
    <property type="entry name" value="PROKAR_LIPOPROTEIN"/>
    <property type="match status" value="1"/>
</dbReference>
<dbReference type="RefSeq" id="WP_062180623.1">
    <property type="nucleotide sequence ID" value="NZ_BBXL01000010.1"/>
</dbReference>
<evidence type="ECO:0000313" key="2">
    <source>
        <dbReference type="EMBL" id="SHF32799.1"/>
    </source>
</evidence>
<evidence type="ECO:0000313" key="3">
    <source>
        <dbReference type="Proteomes" id="UP000184480"/>
    </source>
</evidence>
<sequence>MKKILFLILITAFFSCAKDDYKGDNASTPIILKFAPENEKAFSDNGNNLYAVQIYATTLSSDNYIPYAYGLFDNESDIKISLPEDIEYKIESTIVTDGKTLIRHDSLAYYEPFILNNNTPAELTNKFTVSNLVYFPNLQVSKAQLTAEKDSVSDSRTFTAPSVDRYYGELAEFDPEINTTAEINMERMVFGLQLTINNMTRSDVTLILEGTPDSLVVKGGQSSTIDRIYTLPDFRPGKTLDPLSIRVYHKDSDVQVEGQGEFFIKKRARDIITLTVSKTDKTKADYKYEIERKSDFY</sequence>
<feature type="signal peptide" evidence="1">
    <location>
        <begin position="1"/>
        <end position="17"/>
    </location>
</feature>
<dbReference type="Proteomes" id="UP000184480">
    <property type="component" value="Unassembled WGS sequence"/>
</dbReference>
<keyword evidence="1" id="KW-0732">Signal</keyword>
<gene>
    <name evidence="2" type="ORF">SAMN05444362_105136</name>
</gene>
<proteinExistence type="predicted"/>